<dbReference type="Gene3D" id="3.30.710.10">
    <property type="entry name" value="Potassium Channel Kv1.1, Chain A"/>
    <property type="match status" value="1"/>
</dbReference>
<dbReference type="InterPro" id="IPR043454">
    <property type="entry name" value="NPH3/RPT2-like"/>
</dbReference>
<dbReference type="Proteomes" id="UP001055439">
    <property type="component" value="Chromosome 1"/>
</dbReference>
<name>A0A9E7J8L1_9LILI</name>
<organism evidence="7 8">
    <name type="scientific">Musa troglodytarum</name>
    <name type="common">fe'i banana</name>
    <dbReference type="NCBI Taxonomy" id="320322"/>
    <lineage>
        <taxon>Eukaryota</taxon>
        <taxon>Viridiplantae</taxon>
        <taxon>Streptophyta</taxon>
        <taxon>Embryophyta</taxon>
        <taxon>Tracheophyta</taxon>
        <taxon>Spermatophyta</taxon>
        <taxon>Magnoliopsida</taxon>
        <taxon>Liliopsida</taxon>
        <taxon>Zingiberales</taxon>
        <taxon>Musaceae</taxon>
        <taxon>Musa</taxon>
    </lineage>
</organism>
<dbReference type="SUPFAM" id="SSF54695">
    <property type="entry name" value="POZ domain"/>
    <property type="match status" value="1"/>
</dbReference>
<feature type="domain" description="NPH3" evidence="6">
    <location>
        <begin position="263"/>
        <end position="544"/>
    </location>
</feature>
<evidence type="ECO:0000259" key="5">
    <source>
        <dbReference type="PROSITE" id="PS50097"/>
    </source>
</evidence>
<dbReference type="Pfam" id="PF00651">
    <property type="entry name" value="BTB"/>
    <property type="match status" value="1"/>
</dbReference>
<protein>
    <submittedName>
        <fullName evidence="7">NPH3 family</fullName>
    </submittedName>
</protein>
<reference evidence="7" key="1">
    <citation type="submission" date="2022-05" db="EMBL/GenBank/DDBJ databases">
        <title>The Musa troglodytarum L. genome provides insights into the mechanism of non-climacteric behaviour and enrichment of carotenoids.</title>
        <authorList>
            <person name="Wang J."/>
        </authorList>
    </citation>
    <scope>NUCLEOTIDE SEQUENCE</scope>
    <source>
        <tissue evidence="7">Leaf</tissue>
    </source>
</reference>
<feature type="region of interest" description="Disordered" evidence="4">
    <location>
        <begin position="705"/>
        <end position="776"/>
    </location>
</feature>
<feature type="region of interest" description="Disordered" evidence="4">
    <location>
        <begin position="945"/>
        <end position="976"/>
    </location>
</feature>
<feature type="compositionally biased region" description="Low complexity" evidence="4">
    <location>
        <begin position="826"/>
        <end position="837"/>
    </location>
</feature>
<sequence>MPPSLPPSPRHILLFPEVTTGKSYGEKRGREKGLGDDAGEICTVPGDEAVHLSAILWFDQQEVIGFDFALVLFEQEIRALLMNSGLATSIFSDVDGDLTVHVDGQSFLLHKFPLVSRSGRFWKMANESRNPDLSRLELHGVPGGAEAFELAAKFCYGTNFEITPNNVAKLRCIAEYLEMSEQYKECNLIARTETYLDEIVSQSVEKSLEVLCACDGLHPMVEDVGLLDRCINAIANNVSKEQLVSGLAHLECDSRSEKMHCQYWWVEELSVLNIELYKRVITAMRRKGVRSDSIIQSIVHYAQNTLKDSQKQQPWDFGVVVGDKQRVIVVVLVGLLATEKITSVPLYFLFGILRMAVEVDAGLSSKQELERRIGFQLELASLDDLLIPSLQTSDSVFDVDTVHRILVNFLKRIDEEDSEESSQCSYESQGLKSISHSSVLKVGRLIDGYLAEIAPDPYLKLPKFVALIQLLPEYARVIDDGIYRAIDIYLKGLEEAIEIKAPALQQTVNMHGPSIFRSLLIPTSSGSDLGRPPEDSDVISGGSRMSHICKNSPISARSVPAASLLLRRERSNASPPIGSVLESDGQEGPESNESVGKVKINWSGIDDLLDADFGKHDYDWLLTPPGPPHAAPLVSIEKQLPAAAPNYSSTARSSSTASASRLSASQTENGHSARPARSSSVTHASLSSCYVSDHNKTLALNANSISATSKPSTPIKRPVTPSTAKTLTPVSYPLQTHSFTPVKTRSASGPPCIKPEPSYNSRPATPTSRSQFSTSANSNSSLVAAHSISRSSTATCLPISQATTSASTVRRSPSVGRLSASNGRIPHSASSSCPSSPNRQPQVPKGSAAFSSCPSSRPRAPVQPIDFPDFPIYVPPNLRAKLPERSVSASRARPGMALAVRASSNFEAVVPSSSNRKISIPFESQSKFPENTPKASLHSNILHSNLPEDQKPMASEAGPCRTSKPASSTESTGFGRTISKSSLDMAIKHMDIRQSFGGIWGASVFPHSIQSTISSGRTVGASKTTVPVTNDGILVENGGHKGTSGDFNGAVSCNMNTGSRSSDSENLMTRERMDDADLHGSHKYDVILMKEDLKNTSWLLGADEKSDQGLVLDHQFEPPPELFDPL</sequence>
<feature type="compositionally biased region" description="Polar residues" evidence="4">
    <location>
        <begin position="964"/>
        <end position="976"/>
    </location>
</feature>
<evidence type="ECO:0000256" key="1">
    <source>
        <dbReference type="ARBA" id="ARBA00004906"/>
    </source>
</evidence>
<feature type="compositionally biased region" description="Polar residues" evidence="4">
    <location>
        <begin position="720"/>
        <end position="747"/>
    </location>
</feature>
<dbReference type="InterPro" id="IPR000210">
    <property type="entry name" value="BTB/POZ_dom"/>
</dbReference>
<comment type="similarity">
    <text evidence="3">Belongs to the NPH3 family.</text>
</comment>
<evidence type="ECO:0000256" key="4">
    <source>
        <dbReference type="SAM" id="MobiDB-lite"/>
    </source>
</evidence>
<evidence type="ECO:0000313" key="7">
    <source>
        <dbReference type="EMBL" id="URD71821.1"/>
    </source>
</evidence>
<dbReference type="SMART" id="SM00225">
    <property type="entry name" value="BTB"/>
    <property type="match status" value="1"/>
</dbReference>
<dbReference type="PROSITE" id="PS51649">
    <property type="entry name" value="NPH3"/>
    <property type="match status" value="1"/>
</dbReference>
<dbReference type="InterPro" id="IPR027356">
    <property type="entry name" value="NPH3_dom"/>
</dbReference>
<feature type="region of interest" description="Disordered" evidence="4">
    <location>
        <begin position="575"/>
        <end position="595"/>
    </location>
</feature>
<keyword evidence="8" id="KW-1185">Reference proteome</keyword>
<feature type="compositionally biased region" description="Polar residues" evidence="4">
    <location>
        <begin position="801"/>
        <end position="811"/>
    </location>
</feature>
<proteinExistence type="inferred from homology"/>
<feature type="compositionally biased region" description="Polar residues" evidence="4">
    <location>
        <begin position="758"/>
        <end position="767"/>
    </location>
</feature>
<evidence type="ECO:0000256" key="2">
    <source>
        <dbReference type="ARBA" id="ARBA00022786"/>
    </source>
</evidence>
<dbReference type="PROSITE" id="PS50097">
    <property type="entry name" value="BTB"/>
    <property type="match status" value="1"/>
</dbReference>
<dbReference type="Pfam" id="PF03000">
    <property type="entry name" value="NPH3"/>
    <property type="match status" value="1"/>
</dbReference>
<dbReference type="AlphaFoldDB" id="A0A9E7J8L1"/>
<dbReference type="OrthoDB" id="10423099at2759"/>
<keyword evidence="2" id="KW-0833">Ubl conjugation pathway</keyword>
<accession>A0A9E7J8L1</accession>
<dbReference type="PANTHER" id="PTHR32370">
    <property type="entry name" value="OS12G0117600 PROTEIN"/>
    <property type="match status" value="1"/>
</dbReference>
<comment type="pathway">
    <text evidence="1">Protein modification; protein ubiquitination.</text>
</comment>
<evidence type="ECO:0000313" key="8">
    <source>
        <dbReference type="Proteomes" id="UP001055439"/>
    </source>
</evidence>
<feature type="region of interest" description="Disordered" evidence="4">
    <location>
        <begin position="645"/>
        <end position="680"/>
    </location>
</feature>
<evidence type="ECO:0000259" key="6">
    <source>
        <dbReference type="PROSITE" id="PS51649"/>
    </source>
</evidence>
<feature type="compositionally biased region" description="Low complexity" evidence="4">
    <location>
        <begin position="648"/>
        <end position="665"/>
    </location>
</feature>
<gene>
    <name evidence="7" type="ORF">MUK42_08610</name>
</gene>
<dbReference type="EMBL" id="CP097502">
    <property type="protein sequence ID" value="URD71821.1"/>
    <property type="molecule type" value="Genomic_DNA"/>
</dbReference>
<feature type="region of interest" description="Disordered" evidence="4">
    <location>
        <begin position="801"/>
        <end position="864"/>
    </location>
</feature>
<feature type="domain" description="BTB" evidence="5">
    <location>
        <begin position="96"/>
        <end position="164"/>
    </location>
</feature>
<evidence type="ECO:0000256" key="3">
    <source>
        <dbReference type="PROSITE-ProRule" id="PRU00982"/>
    </source>
</evidence>
<dbReference type="InterPro" id="IPR011333">
    <property type="entry name" value="SKP1/BTB/POZ_sf"/>
</dbReference>